<evidence type="ECO:0000313" key="15">
    <source>
        <dbReference type="EMBL" id="KAG8387980.1"/>
    </source>
</evidence>
<dbReference type="PANTHER" id="PTHR46008:SF2">
    <property type="entry name" value="LEAF RUST 10 DISEASE-RESISTANCE LOCUS RECEPTOR-LIKE PROTEIN KINASE-LIKE 1.4"/>
    <property type="match status" value="1"/>
</dbReference>
<evidence type="ECO:0000256" key="3">
    <source>
        <dbReference type="ARBA" id="ARBA00022679"/>
    </source>
</evidence>
<comment type="subcellular location">
    <subcellularLocation>
        <location evidence="1">Membrane</location>
        <topology evidence="1">Single-pass membrane protein</topology>
    </subcellularLocation>
</comment>
<dbReference type="InterPro" id="IPR008271">
    <property type="entry name" value="Ser/Thr_kinase_AS"/>
</dbReference>
<dbReference type="FunFam" id="1.10.510.10:FF:000161">
    <property type="entry name" value="Wall-associated receptor kinase-like 20"/>
    <property type="match status" value="1"/>
</dbReference>
<feature type="chain" id="PRO_5043496261" description="Protein kinase domain-containing protein" evidence="13">
    <location>
        <begin position="32"/>
        <end position="620"/>
    </location>
</feature>
<dbReference type="CDD" id="cd14066">
    <property type="entry name" value="STKc_IRAK"/>
    <property type="match status" value="1"/>
</dbReference>
<evidence type="ECO:0000256" key="6">
    <source>
        <dbReference type="ARBA" id="ARBA00022741"/>
    </source>
</evidence>
<comment type="caution">
    <text evidence="15">The sequence shown here is derived from an EMBL/GenBank/DDBJ whole genome shotgun (WGS) entry which is preliminary data.</text>
</comment>
<evidence type="ECO:0000256" key="5">
    <source>
        <dbReference type="ARBA" id="ARBA00022729"/>
    </source>
</evidence>
<protein>
    <recommendedName>
        <fullName evidence="14">Protein kinase domain-containing protein</fullName>
    </recommendedName>
</protein>
<dbReference type="InterPro" id="IPR000719">
    <property type="entry name" value="Prot_kinase_dom"/>
</dbReference>
<evidence type="ECO:0000256" key="12">
    <source>
        <dbReference type="PROSITE-ProRule" id="PRU10141"/>
    </source>
</evidence>
<dbReference type="EMBL" id="WHWC01000002">
    <property type="protein sequence ID" value="KAG8387980.1"/>
    <property type="molecule type" value="Genomic_DNA"/>
</dbReference>
<reference evidence="15" key="1">
    <citation type="submission" date="2019-10" db="EMBL/GenBank/DDBJ databases">
        <authorList>
            <person name="Zhang R."/>
            <person name="Pan Y."/>
            <person name="Wang J."/>
            <person name="Ma R."/>
            <person name="Yu S."/>
        </authorList>
    </citation>
    <scope>NUCLEOTIDE SEQUENCE</scope>
    <source>
        <strain evidence="15">LA-IB0</strain>
        <tissue evidence="15">Leaf</tissue>
    </source>
</reference>
<dbReference type="FunFam" id="3.30.200.20:FF:000162">
    <property type="entry name" value="Adenine nucleotide alpha hydrolase-like domain kinase"/>
    <property type="match status" value="1"/>
</dbReference>
<dbReference type="GO" id="GO:0005886">
    <property type="term" value="C:plasma membrane"/>
    <property type="evidence" value="ECO:0007669"/>
    <property type="project" value="UniProtKB-ARBA"/>
</dbReference>
<dbReference type="PROSITE" id="PS00107">
    <property type="entry name" value="PROTEIN_KINASE_ATP"/>
    <property type="match status" value="1"/>
</dbReference>
<dbReference type="GO" id="GO:0004674">
    <property type="term" value="F:protein serine/threonine kinase activity"/>
    <property type="evidence" value="ECO:0007669"/>
    <property type="project" value="UniProtKB-KW"/>
</dbReference>
<keyword evidence="4" id="KW-0812">Transmembrane</keyword>
<evidence type="ECO:0000256" key="10">
    <source>
        <dbReference type="ARBA" id="ARBA00023136"/>
    </source>
</evidence>
<dbReference type="AlphaFoldDB" id="A0AAV6Y2J3"/>
<feature type="binding site" evidence="12">
    <location>
        <position position="332"/>
    </location>
    <ligand>
        <name>ATP</name>
        <dbReference type="ChEBI" id="CHEBI:30616"/>
    </ligand>
</feature>
<keyword evidence="3" id="KW-0808">Transferase</keyword>
<evidence type="ECO:0000256" key="8">
    <source>
        <dbReference type="ARBA" id="ARBA00022840"/>
    </source>
</evidence>
<feature type="domain" description="Protein kinase" evidence="14">
    <location>
        <begin position="304"/>
        <end position="579"/>
    </location>
</feature>
<accession>A0AAV6Y2J3</accession>
<keyword evidence="2" id="KW-0723">Serine/threonine-protein kinase</keyword>
<evidence type="ECO:0000256" key="13">
    <source>
        <dbReference type="SAM" id="SignalP"/>
    </source>
</evidence>
<dbReference type="Pfam" id="PF13947">
    <property type="entry name" value="GUB_WAK_bind"/>
    <property type="match status" value="1"/>
</dbReference>
<keyword evidence="5 13" id="KW-0732">Signal</keyword>
<dbReference type="Proteomes" id="UP000826271">
    <property type="component" value="Unassembled WGS sequence"/>
</dbReference>
<dbReference type="Pfam" id="PF07714">
    <property type="entry name" value="PK_Tyr_Ser-Thr"/>
    <property type="match status" value="1"/>
</dbReference>
<evidence type="ECO:0000259" key="14">
    <source>
        <dbReference type="PROSITE" id="PS50011"/>
    </source>
</evidence>
<evidence type="ECO:0000256" key="9">
    <source>
        <dbReference type="ARBA" id="ARBA00022989"/>
    </source>
</evidence>
<evidence type="ECO:0000256" key="11">
    <source>
        <dbReference type="ARBA" id="ARBA00023180"/>
    </source>
</evidence>
<dbReference type="Gene3D" id="3.30.200.20">
    <property type="entry name" value="Phosphorylase Kinase, domain 1"/>
    <property type="match status" value="1"/>
</dbReference>
<evidence type="ECO:0000256" key="2">
    <source>
        <dbReference type="ARBA" id="ARBA00022527"/>
    </source>
</evidence>
<keyword evidence="7" id="KW-0418">Kinase</keyword>
<dbReference type="InterPro" id="IPR025287">
    <property type="entry name" value="WAK_GUB"/>
</dbReference>
<feature type="signal peptide" evidence="13">
    <location>
        <begin position="1"/>
        <end position="31"/>
    </location>
</feature>
<keyword evidence="11" id="KW-0325">Glycoprotein</keyword>
<keyword evidence="10" id="KW-0472">Membrane</keyword>
<evidence type="ECO:0000256" key="1">
    <source>
        <dbReference type="ARBA" id="ARBA00004167"/>
    </source>
</evidence>
<dbReference type="GO" id="GO:0030247">
    <property type="term" value="F:polysaccharide binding"/>
    <property type="evidence" value="ECO:0007669"/>
    <property type="project" value="InterPro"/>
</dbReference>
<evidence type="ECO:0000256" key="7">
    <source>
        <dbReference type="ARBA" id="ARBA00022777"/>
    </source>
</evidence>
<evidence type="ECO:0000313" key="16">
    <source>
        <dbReference type="Proteomes" id="UP000826271"/>
    </source>
</evidence>
<dbReference type="Gene3D" id="1.10.510.10">
    <property type="entry name" value="Transferase(Phosphotransferase) domain 1"/>
    <property type="match status" value="1"/>
</dbReference>
<keyword evidence="16" id="KW-1185">Reference proteome</keyword>
<keyword evidence="8 12" id="KW-0067">ATP-binding</keyword>
<dbReference type="SUPFAM" id="SSF56112">
    <property type="entry name" value="Protein kinase-like (PK-like)"/>
    <property type="match status" value="1"/>
</dbReference>
<dbReference type="InterPro" id="IPR011009">
    <property type="entry name" value="Kinase-like_dom_sf"/>
</dbReference>
<dbReference type="SMART" id="SM00220">
    <property type="entry name" value="S_TKc"/>
    <property type="match status" value="1"/>
</dbReference>
<dbReference type="PROSITE" id="PS50011">
    <property type="entry name" value="PROTEIN_KINASE_DOM"/>
    <property type="match status" value="1"/>
</dbReference>
<keyword evidence="9" id="KW-1133">Transmembrane helix</keyword>
<proteinExistence type="predicted"/>
<organism evidence="15 16">
    <name type="scientific">Buddleja alternifolia</name>
    <dbReference type="NCBI Taxonomy" id="168488"/>
    <lineage>
        <taxon>Eukaryota</taxon>
        <taxon>Viridiplantae</taxon>
        <taxon>Streptophyta</taxon>
        <taxon>Embryophyta</taxon>
        <taxon>Tracheophyta</taxon>
        <taxon>Spermatophyta</taxon>
        <taxon>Magnoliopsida</taxon>
        <taxon>eudicotyledons</taxon>
        <taxon>Gunneridae</taxon>
        <taxon>Pentapetalae</taxon>
        <taxon>asterids</taxon>
        <taxon>lamiids</taxon>
        <taxon>Lamiales</taxon>
        <taxon>Scrophulariaceae</taxon>
        <taxon>Buddlejeae</taxon>
        <taxon>Buddleja</taxon>
    </lineage>
</organism>
<dbReference type="PROSITE" id="PS00108">
    <property type="entry name" value="PROTEIN_KINASE_ST"/>
    <property type="match status" value="1"/>
</dbReference>
<name>A0AAV6Y2J3_9LAMI</name>
<keyword evidence="6 12" id="KW-0547">Nucleotide-binding</keyword>
<dbReference type="GO" id="GO:0005524">
    <property type="term" value="F:ATP binding"/>
    <property type="evidence" value="ECO:0007669"/>
    <property type="project" value="UniProtKB-UniRule"/>
</dbReference>
<sequence length="620" mass="70276">MNDHHRHSLLFIHKRLPILLLFTCFLEDCLSNSCMPHKCNGLDIINPFWIPNLQQLHCGSPGFNITCYDNKPLIKINGEDFIIRDIFYKNNSFLLAKYHDETNSCPIPVHNFSVIETPFSYGPDTTDLFFLYNCTSPYDRETYSVECASNSNASHYSFAVFHVELLEHWNYSIKSCQLPVNAAVESDDIKKLLKMNYTDILNKGFVLQWNKGGRDCTSNSCQRTGNTLNLGLKIGIGVGAAAVSAFTMCLLFAIHHHWHKKHSASSSFLSHGGSSPYPSLAKDLEKAGIHVFNYHELEVATDNFDPKKELGDGGYGVVYKGKLQDGRVVAVKRLYENHYKRVEQFMNEVEILTRLRHQNLVCLYGCTSRYCRELLLVYEYIPNGTLADHLHGTRAKPRSLSWITRLNIAIETATALAYLHASDVIHRDIKSSNILLDNNFTVKVADFGLSRLLPTDVTHVTTAPQGTPGYVDPEYHEFYQLTEKSDVYSFGVVLVELISSKLAVDITRQRDEINLSTMAINKIQSHGLHELVDPHLGFESDYKVRRMMVAVAELAFQCLQNGRDMRPCMGEVLIVLQEIQSKDYNTTNVDVMDVPEHDILHLKSNSPPHHSIATSQLNLF</sequence>
<dbReference type="PANTHER" id="PTHR46008">
    <property type="entry name" value="LEAF RUST 10 DISEASE-RESISTANCE LOCUS RECEPTOR-LIKE PROTEIN KINASE-LIKE 1.4"/>
    <property type="match status" value="1"/>
</dbReference>
<dbReference type="InterPro" id="IPR001245">
    <property type="entry name" value="Ser-Thr/Tyr_kinase_cat_dom"/>
</dbReference>
<evidence type="ECO:0000256" key="4">
    <source>
        <dbReference type="ARBA" id="ARBA00022692"/>
    </source>
</evidence>
<dbReference type="InterPro" id="IPR017441">
    <property type="entry name" value="Protein_kinase_ATP_BS"/>
</dbReference>
<gene>
    <name evidence="15" type="ORF">BUALT_Bualt02G0077500</name>
</gene>